<dbReference type="PROSITE" id="PS51186">
    <property type="entry name" value="GNAT"/>
    <property type="match status" value="1"/>
</dbReference>
<dbReference type="SUPFAM" id="SSF55729">
    <property type="entry name" value="Acyl-CoA N-acyltransferases (Nat)"/>
    <property type="match status" value="1"/>
</dbReference>
<feature type="domain" description="N-acetyltransferase" evidence="3">
    <location>
        <begin position="4"/>
        <end position="165"/>
    </location>
</feature>
<evidence type="ECO:0000313" key="4">
    <source>
        <dbReference type="EMBL" id="MBP2415933.1"/>
    </source>
</evidence>
<name>A0ABS4Z6Q1_9ACTN</name>
<keyword evidence="5" id="KW-1185">Reference proteome</keyword>
<keyword evidence="1 4" id="KW-0808">Transferase</keyword>
<dbReference type="EMBL" id="JAGIOB010000001">
    <property type="protein sequence ID" value="MBP2415933.1"/>
    <property type="molecule type" value="Genomic_DNA"/>
</dbReference>
<dbReference type="RefSeq" id="WP_210053300.1">
    <property type="nucleotide sequence ID" value="NZ_BAAAMH010000027.1"/>
</dbReference>
<evidence type="ECO:0000259" key="3">
    <source>
        <dbReference type="PROSITE" id="PS51186"/>
    </source>
</evidence>
<gene>
    <name evidence="4" type="ORF">JOF54_000855</name>
</gene>
<comment type="caution">
    <text evidence="4">The sequence shown here is derived from an EMBL/GenBank/DDBJ whole genome shotgun (WGS) entry which is preliminary data.</text>
</comment>
<reference evidence="4 5" key="1">
    <citation type="submission" date="2021-03" db="EMBL/GenBank/DDBJ databases">
        <title>Sequencing the genomes of 1000 actinobacteria strains.</title>
        <authorList>
            <person name="Klenk H.-P."/>
        </authorList>
    </citation>
    <scope>NUCLEOTIDE SEQUENCE [LARGE SCALE GENOMIC DNA]</scope>
    <source>
        <strain evidence="4 5">DSM 12936</strain>
    </source>
</reference>
<dbReference type="EC" id="2.3.1.183" evidence="4"/>
<accession>A0ABS4Z6Q1</accession>
<dbReference type="Pfam" id="PF13420">
    <property type="entry name" value="Acetyltransf_4"/>
    <property type="match status" value="1"/>
</dbReference>
<protein>
    <submittedName>
        <fullName evidence="4">Phosphinothricin acetyltransferase</fullName>
        <ecNumber evidence="4">2.3.1.183</ecNumber>
    </submittedName>
</protein>
<dbReference type="GO" id="GO:0102971">
    <property type="term" value="F:phosphinothricin N-acetyltransferase activity"/>
    <property type="evidence" value="ECO:0007669"/>
    <property type="project" value="UniProtKB-EC"/>
</dbReference>
<dbReference type="InterPro" id="IPR000182">
    <property type="entry name" value="GNAT_dom"/>
</dbReference>
<proteinExistence type="predicted"/>
<sequence>MDSRRIRDASPDDAAACAAVYAPYVLGSTATFELEPPSTAEMADRIAAAQERHAWLVLEDDGVLVGYAYGGPFKARPAYRWTCEVSVYLAQDRRSAGSGRVLYTALLDRLAARGYRTAAAGMTQPNEPSAALHRALGFTEVGTFRRVGWKLGGWHDVTWVQRDLAVGDDPPAEPR</sequence>
<evidence type="ECO:0000256" key="2">
    <source>
        <dbReference type="ARBA" id="ARBA00023315"/>
    </source>
</evidence>
<dbReference type="PANTHER" id="PTHR43072">
    <property type="entry name" value="N-ACETYLTRANSFERASE"/>
    <property type="match status" value="1"/>
</dbReference>
<evidence type="ECO:0000256" key="1">
    <source>
        <dbReference type="ARBA" id="ARBA00022679"/>
    </source>
</evidence>
<dbReference type="Proteomes" id="UP000758168">
    <property type="component" value="Unassembled WGS sequence"/>
</dbReference>
<evidence type="ECO:0000313" key="5">
    <source>
        <dbReference type="Proteomes" id="UP000758168"/>
    </source>
</evidence>
<dbReference type="PANTHER" id="PTHR43072:SF23">
    <property type="entry name" value="UPF0039 PROTEIN C11D3.02C"/>
    <property type="match status" value="1"/>
</dbReference>
<dbReference type="InterPro" id="IPR016181">
    <property type="entry name" value="Acyl_CoA_acyltransferase"/>
</dbReference>
<dbReference type="CDD" id="cd04301">
    <property type="entry name" value="NAT_SF"/>
    <property type="match status" value="1"/>
</dbReference>
<organism evidence="4 5">
    <name type="scientific">Microlunatus capsulatus</name>
    <dbReference type="NCBI Taxonomy" id="99117"/>
    <lineage>
        <taxon>Bacteria</taxon>
        <taxon>Bacillati</taxon>
        <taxon>Actinomycetota</taxon>
        <taxon>Actinomycetes</taxon>
        <taxon>Propionibacteriales</taxon>
        <taxon>Propionibacteriaceae</taxon>
        <taxon>Microlunatus</taxon>
    </lineage>
</organism>
<dbReference type="Gene3D" id="3.40.630.30">
    <property type="match status" value="1"/>
</dbReference>
<keyword evidence="2 4" id="KW-0012">Acyltransferase</keyword>